<keyword evidence="3" id="KW-1185">Reference proteome</keyword>
<accession>A0A2Z6S740</accession>
<dbReference type="Proteomes" id="UP000247702">
    <property type="component" value="Unassembled WGS sequence"/>
</dbReference>
<evidence type="ECO:0000313" key="2">
    <source>
        <dbReference type="EMBL" id="GBB99958.1"/>
    </source>
</evidence>
<name>A0A2Z6S740_9GLOM</name>
<evidence type="ECO:0000313" key="3">
    <source>
        <dbReference type="Proteomes" id="UP000247702"/>
    </source>
</evidence>
<proteinExistence type="predicted"/>
<gene>
    <name evidence="2" type="ORF">RclHR1_36990001</name>
</gene>
<dbReference type="AlphaFoldDB" id="A0A2Z6S740"/>
<sequence length="248" mass="28003">MKKGFLLTKSASKTVSTFFTTQVTPTPALKDVSSNCFHDVMVDFISGLIKRNPSSLFSSIITSEPSAIDVFLNTYKDQAVPIEKLLQNMNRNDCFPIITQFLATFLNLFLLNDENQEIFLWILKFAEYLQGLLDNNPGATPPRNVTPILVMPLTKSQKRSAKKKVRKEKKTMTVTFNQSLLSPPSTPFKQLKQNSQSQSTPIDNGKKLKQKKTDKTFKNSNVIITEYCPQGEEQAQLLDLVVYDILAK</sequence>
<dbReference type="EMBL" id="BEXD01003000">
    <property type="protein sequence ID" value="GBB99958.1"/>
    <property type="molecule type" value="Genomic_DNA"/>
</dbReference>
<reference evidence="2 3" key="1">
    <citation type="submission" date="2017-11" db="EMBL/GenBank/DDBJ databases">
        <title>The genome of Rhizophagus clarus HR1 reveals common genetic basis of auxotrophy among arbuscular mycorrhizal fungi.</title>
        <authorList>
            <person name="Kobayashi Y."/>
        </authorList>
    </citation>
    <scope>NUCLEOTIDE SEQUENCE [LARGE SCALE GENOMIC DNA]</scope>
    <source>
        <strain evidence="2 3">HR1</strain>
    </source>
</reference>
<feature type="compositionally biased region" description="Polar residues" evidence="1">
    <location>
        <begin position="179"/>
        <end position="202"/>
    </location>
</feature>
<organism evidence="2 3">
    <name type="scientific">Rhizophagus clarus</name>
    <dbReference type="NCBI Taxonomy" id="94130"/>
    <lineage>
        <taxon>Eukaryota</taxon>
        <taxon>Fungi</taxon>
        <taxon>Fungi incertae sedis</taxon>
        <taxon>Mucoromycota</taxon>
        <taxon>Glomeromycotina</taxon>
        <taxon>Glomeromycetes</taxon>
        <taxon>Glomerales</taxon>
        <taxon>Glomeraceae</taxon>
        <taxon>Rhizophagus</taxon>
    </lineage>
</organism>
<feature type="region of interest" description="Disordered" evidence="1">
    <location>
        <begin position="179"/>
        <end position="213"/>
    </location>
</feature>
<protein>
    <submittedName>
        <fullName evidence="2">Uncharacterized protein</fullName>
    </submittedName>
</protein>
<evidence type="ECO:0000256" key="1">
    <source>
        <dbReference type="SAM" id="MobiDB-lite"/>
    </source>
</evidence>
<comment type="caution">
    <text evidence="2">The sequence shown here is derived from an EMBL/GenBank/DDBJ whole genome shotgun (WGS) entry which is preliminary data.</text>
</comment>